<dbReference type="SUPFAM" id="SSF48208">
    <property type="entry name" value="Six-hairpin glycosidases"/>
    <property type="match status" value="1"/>
</dbReference>
<dbReference type="PANTHER" id="PTHR33307:SF6">
    <property type="entry name" value="ALPHA-RHAMNOSIDASE (EUROFUNG)-RELATED"/>
    <property type="match status" value="1"/>
</dbReference>
<dbReference type="Gene3D" id="1.50.10.10">
    <property type="match status" value="1"/>
</dbReference>
<dbReference type="InterPro" id="IPR013783">
    <property type="entry name" value="Ig-like_fold"/>
</dbReference>
<organism evidence="8 9">
    <name type="scientific">Aspergillus pseudodeflectus</name>
    <dbReference type="NCBI Taxonomy" id="176178"/>
    <lineage>
        <taxon>Eukaryota</taxon>
        <taxon>Fungi</taxon>
        <taxon>Dikarya</taxon>
        <taxon>Ascomycota</taxon>
        <taxon>Pezizomycotina</taxon>
        <taxon>Eurotiomycetes</taxon>
        <taxon>Eurotiomycetidae</taxon>
        <taxon>Eurotiales</taxon>
        <taxon>Aspergillaceae</taxon>
        <taxon>Aspergillus</taxon>
        <taxon>Aspergillus subgen. Nidulantes</taxon>
    </lineage>
</organism>
<dbReference type="InterPro" id="IPR012341">
    <property type="entry name" value="6hp_glycosidase-like_sf"/>
</dbReference>
<dbReference type="InterPro" id="IPR008902">
    <property type="entry name" value="Rhamnosid_concanavalin"/>
</dbReference>
<dbReference type="Pfam" id="PF05592">
    <property type="entry name" value="Bac_rhamnosid"/>
    <property type="match status" value="1"/>
</dbReference>
<dbReference type="EC" id="3.2.1.40" evidence="2"/>
<feature type="domain" description="Bacterial alpha-L-rhamnosidase N-terminal" evidence="5">
    <location>
        <begin position="145"/>
        <end position="316"/>
    </location>
</feature>
<keyword evidence="3" id="KW-0378">Hydrolase</keyword>
<dbReference type="Pfam" id="PF08531">
    <property type="entry name" value="Bac_rhamnosid_N"/>
    <property type="match status" value="1"/>
</dbReference>
<dbReference type="InterPro" id="IPR016007">
    <property type="entry name" value="Alpha_rhamnosid"/>
</dbReference>
<dbReference type="Proteomes" id="UP001610444">
    <property type="component" value="Unassembled WGS sequence"/>
</dbReference>
<dbReference type="RefSeq" id="XP_070903418.1">
    <property type="nucleotide sequence ID" value="XM_071044527.1"/>
</dbReference>
<dbReference type="EMBL" id="JBFXLR010000005">
    <property type="protein sequence ID" value="KAL2858249.1"/>
    <property type="molecule type" value="Genomic_DNA"/>
</dbReference>
<dbReference type="InterPro" id="IPR035396">
    <property type="entry name" value="Bac_rhamnosid6H"/>
</dbReference>
<name>A0ABR4L156_9EURO</name>
<dbReference type="Gene3D" id="2.60.420.10">
    <property type="entry name" value="Maltose phosphorylase, domain 3"/>
    <property type="match status" value="1"/>
</dbReference>
<keyword evidence="9" id="KW-1185">Reference proteome</keyword>
<dbReference type="Gene3D" id="2.60.40.10">
    <property type="entry name" value="Immunoglobulins"/>
    <property type="match status" value="1"/>
</dbReference>
<dbReference type="Pfam" id="PF25788">
    <property type="entry name" value="Ig_Rha78A_N"/>
    <property type="match status" value="1"/>
</dbReference>
<dbReference type="GeneID" id="98159691"/>
<feature type="domain" description="Alpha-L-rhamnosidase C-terminal" evidence="7">
    <location>
        <begin position="782"/>
        <end position="860"/>
    </location>
</feature>
<dbReference type="Pfam" id="PF17389">
    <property type="entry name" value="Bac_rhamnosid6H"/>
    <property type="match status" value="1"/>
</dbReference>
<protein>
    <recommendedName>
        <fullName evidence="2">alpha-L-rhamnosidase</fullName>
        <ecNumber evidence="2">3.2.1.40</ecNumber>
    </recommendedName>
</protein>
<comment type="caution">
    <text evidence="8">The sequence shown here is derived from an EMBL/GenBank/DDBJ whole genome shotgun (WGS) entry which is preliminary data.</text>
</comment>
<dbReference type="Pfam" id="PF17390">
    <property type="entry name" value="Bac_rhamnosid_C"/>
    <property type="match status" value="1"/>
</dbReference>
<evidence type="ECO:0000256" key="1">
    <source>
        <dbReference type="ARBA" id="ARBA00001445"/>
    </source>
</evidence>
<proteinExistence type="predicted"/>
<dbReference type="InterPro" id="IPR013737">
    <property type="entry name" value="Bac_rhamnosid_N"/>
</dbReference>
<dbReference type="InterPro" id="IPR035398">
    <property type="entry name" value="Bac_rhamnosid_C"/>
</dbReference>
<dbReference type="InterPro" id="IPR008928">
    <property type="entry name" value="6-hairpin_glycosidase_sf"/>
</dbReference>
<evidence type="ECO:0000256" key="3">
    <source>
        <dbReference type="ARBA" id="ARBA00022801"/>
    </source>
</evidence>
<dbReference type="PANTHER" id="PTHR33307">
    <property type="entry name" value="ALPHA-RHAMNOSIDASE (EUROFUNG)"/>
    <property type="match status" value="1"/>
</dbReference>
<evidence type="ECO:0000313" key="8">
    <source>
        <dbReference type="EMBL" id="KAL2858249.1"/>
    </source>
</evidence>
<reference evidence="8 9" key="1">
    <citation type="submission" date="2024-07" db="EMBL/GenBank/DDBJ databases">
        <title>Section-level genome sequencing and comparative genomics of Aspergillus sections Usti and Cavernicolus.</title>
        <authorList>
            <consortium name="Lawrence Berkeley National Laboratory"/>
            <person name="Nybo J.L."/>
            <person name="Vesth T.C."/>
            <person name="Theobald S."/>
            <person name="Frisvad J.C."/>
            <person name="Larsen T.O."/>
            <person name="Kjaerboelling I."/>
            <person name="Rothschild-Mancinelli K."/>
            <person name="Lyhne E.K."/>
            <person name="Kogle M.E."/>
            <person name="Barry K."/>
            <person name="Clum A."/>
            <person name="Na H."/>
            <person name="Ledsgaard L."/>
            <person name="Lin J."/>
            <person name="Lipzen A."/>
            <person name="Kuo A."/>
            <person name="Riley R."/>
            <person name="Mondo S."/>
            <person name="LaButti K."/>
            <person name="Haridas S."/>
            <person name="Pangalinan J."/>
            <person name="Salamov A.A."/>
            <person name="Simmons B.A."/>
            <person name="Magnuson J.K."/>
            <person name="Chen J."/>
            <person name="Drula E."/>
            <person name="Henrissat B."/>
            <person name="Wiebenga A."/>
            <person name="Lubbers R.J."/>
            <person name="Gomes A.C."/>
            <person name="Macurrencykelacurrency M.R."/>
            <person name="Stajich J."/>
            <person name="Grigoriev I.V."/>
            <person name="Mortensen U.H."/>
            <person name="De vries R.P."/>
            <person name="Baker S.E."/>
            <person name="Andersen M.R."/>
        </authorList>
    </citation>
    <scope>NUCLEOTIDE SEQUENCE [LARGE SCALE GENOMIC DNA]</scope>
    <source>
        <strain evidence="8 9">CBS 756.74</strain>
    </source>
</reference>
<feature type="domain" description="Alpha-L-rhamnosidase concanavalin-like" evidence="4">
    <location>
        <begin position="327"/>
        <end position="427"/>
    </location>
</feature>
<evidence type="ECO:0000259" key="6">
    <source>
        <dbReference type="Pfam" id="PF17389"/>
    </source>
</evidence>
<dbReference type="Gene3D" id="2.60.120.260">
    <property type="entry name" value="Galactose-binding domain-like"/>
    <property type="match status" value="2"/>
</dbReference>
<accession>A0ABR4L156</accession>
<evidence type="ECO:0000259" key="7">
    <source>
        <dbReference type="Pfam" id="PF17390"/>
    </source>
</evidence>
<dbReference type="PIRSF" id="PIRSF010631">
    <property type="entry name" value="A-rhamnsds"/>
    <property type="match status" value="1"/>
</dbReference>
<comment type="catalytic activity">
    <reaction evidence="1">
        <text>Hydrolysis of terminal non-reducing alpha-L-rhamnose residues in alpha-L-rhamnosides.</text>
        <dbReference type="EC" id="3.2.1.40"/>
    </reaction>
</comment>
<sequence>MAVSISRLSFEHHRLPLGIAETQPRISWRFSGNAVDWEQRSYDIEVIRGLDSGRKIFSANSSNSIYVPWPDSPLEAAESATVRARAHGQSWQSSTPWSDWVTVETGLLSPEDWRGAVPIAAEREQDVDRPKRPIYFRKPFTVESEIASARLYITALGLYEAEINGIRVADHVLAPGWQSFEFRHVYDTYDVTELINCGNNTIGATIAEGWYSGNVGFNGGSRNVYGDTLGLLSLLLVTLQDGSIVQVPTDLSWKANTGPLLAAEIYNGETYDSRLESEHEGWSSADFDSRDWLGVKQLPALKGELVSPDGPPVRKIEQRKPQRIFQSPSNTTIVDFGQNLVGWLQVKVEGPSGTNISLRHAEVLEDGELALRPLRFATAADSLILHGNGPQIWEPKFTFHGFRYAQIDGWPEESALNDQSITAIVIHSDMEQTGWFECSNELLNRFHHNVRWSMKGNFISIPTDCPQRDERLGWTGDANTFGPTANYLYDTAGFWQGWHRDIWSEMQRNGTMIPPSFVPILPNYDYPISAAIWGDVAVAGPWNIYQAFGDPGMLEDQFHQSQAWIDTGIRRNEVGLWNRTTFQYGDWLDPKSPPDSPGNATTATHLVADAYLIHNTELLANMASILGRHELAGRYHDERARLTREFQAAWMVNGDMANRTQTAYALALHFGLYTDNKDRTAAAETLREIIAENDYLVGTGFAGTPSLGFALRGINATNDFYRMLLQTRVPSWLYQVIQNATTTWERWDSLLPDGSVNPGEMTSFNHYSFGSVANWIHQVIGGIAPAKPGWKAVTVAPLPGGNITNAKTRFISPYGEVSTEWWFENNQVEAAAHRNGFHLIVQIPPNTRANVTMPNGGQTMEIGSGYYEFHDPEYLSP</sequence>
<evidence type="ECO:0000259" key="5">
    <source>
        <dbReference type="Pfam" id="PF08531"/>
    </source>
</evidence>
<evidence type="ECO:0000256" key="2">
    <source>
        <dbReference type="ARBA" id="ARBA00012652"/>
    </source>
</evidence>
<gene>
    <name evidence="8" type="ORF">BJX68DRAFT_262791</name>
</gene>
<evidence type="ECO:0000313" key="9">
    <source>
        <dbReference type="Proteomes" id="UP001610444"/>
    </source>
</evidence>
<evidence type="ECO:0000259" key="4">
    <source>
        <dbReference type="Pfam" id="PF05592"/>
    </source>
</evidence>
<feature type="domain" description="Alpha-L-rhamnosidase six-hairpin glycosidase" evidence="6">
    <location>
        <begin position="431"/>
        <end position="780"/>
    </location>
</feature>